<gene>
    <name evidence="3" type="ORF">WPS_19240</name>
</gene>
<name>A0AAN1XWF3_UNVUL</name>
<proteinExistence type="predicted"/>
<feature type="compositionally biased region" description="Pro residues" evidence="1">
    <location>
        <begin position="217"/>
        <end position="229"/>
    </location>
</feature>
<feature type="chain" id="PRO_5042892116" evidence="2">
    <location>
        <begin position="20"/>
        <end position="362"/>
    </location>
</feature>
<keyword evidence="2" id="KW-0732">Signal</keyword>
<dbReference type="AlphaFoldDB" id="A0AAN1XWF3"/>
<evidence type="ECO:0000256" key="1">
    <source>
        <dbReference type="SAM" id="MobiDB-lite"/>
    </source>
</evidence>
<dbReference type="Proteomes" id="UP001317532">
    <property type="component" value="Chromosome"/>
</dbReference>
<evidence type="ECO:0000313" key="3">
    <source>
        <dbReference type="EMBL" id="BDE06648.1"/>
    </source>
</evidence>
<dbReference type="RefSeq" id="WP_317994298.1">
    <property type="nucleotide sequence ID" value="NZ_AP025523.1"/>
</dbReference>
<organism evidence="3 4">
    <name type="scientific">Vulcanimicrobium alpinum</name>
    <dbReference type="NCBI Taxonomy" id="3016050"/>
    <lineage>
        <taxon>Bacteria</taxon>
        <taxon>Bacillati</taxon>
        <taxon>Vulcanimicrobiota</taxon>
        <taxon>Vulcanimicrobiia</taxon>
        <taxon>Vulcanimicrobiales</taxon>
        <taxon>Vulcanimicrobiaceae</taxon>
        <taxon>Vulcanimicrobium</taxon>
    </lineage>
</organism>
<feature type="signal peptide" evidence="2">
    <location>
        <begin position="1"/>
        <end position="19"/>
    </location>
</feature>
<keyword evidence="4" id="KW-1185">Reference proteome</keyword>
<dbReference type="KEGG" id="vab:WPS_19240"/>
<accession>A0AAN1XWF3</accession>
<evidence type="ECO:0000256" key="2">
    <source>
        <dbReference type="SAM" id="SignalP"/>
    </source>
</evidence>
<dbReference type="EMBL" id="AP025523">
    <property type="protein sequence ID" value="BDE06648.1"/>
    <property type="molecule type" value="Genomic_DNA"/>
</dbReference>
<reference evidence="3 4" key="1">
    <citation type="journal article" date="2022" name="ISME Commun">
        <title>Vulcanimicrobium alpinus gen. nov. sp. nov., the first cultivated representative of the candidate phylum 'Eremiobacterota', is a metabolically versatile aerobic anoxygenic phototroph.</title>
        <authorList>
            <person name="Yabe S."/>
            <person name="Muto K."/>
            <person name="Abe K."/>
            <person name="Yokota A."/>
            <person name="Staudigel H."/>
            <person name="Tebo B.M."/>
        </authorList>
    </citation>
    <scope>NUCLEOTIDE SEQUENCE [LARGE SCALE GENOMIC DNA]</scope>
    <source>
        <strain evidence="3 4">WC8-2</strain>
    </source>
</reference>
<sequence length="362" mass="36879">MRRIFVVFLVALCGLPLVAAAPSALTAKPSVIVFPFTANGSSIDREASSRLATIIATQMANTGTVSVIAPPPGTERKDFLTVARRENADYYIAGFISSLGTGVSVVEQVVSTTSGIVVFSNTAQLQTYADAAGQGDDLALFVSRHANRGLAAIGTPPPAVSPTPAPTAEAQANLGKLFGRRKKTAPSAQASPRATPVRTAAPVPISVTPTPRTIADVPPPLSPSTPVPPRTTSVAAAPRAAASGLAVLPVGGSADAVLRDGATERIAARAGAEKAATAEAACAERPHEAVLSGSLAIRNDSTFGGASATFDLVAKNCDGKTLWNKSYTNDAGGAPALAAQLAMERVVDAAIGAYLNPPKRRR</sequence>
<feature type="region of interest" description="Disordered" evidence="1">
    <location>
        <begin position="203"/>
        <end position="232"/>
    </location>
</feature>
<protein>
    <submittedName>
        <fullName evidence="3">Uncharacterized protein</fullName>
    </submittedName>
</protein>
<evidence type="ECO:0000313" key="4">
    <source>
        <dbReference type="Proteomes" id="UP001317532"/>
    </source>
</evidence>